<dbReference type="Proteomes" id="UP000572268">
    <property type="component" value="Unassembled WGS sequence"/>
</dbReference>
<name>A0A7J6LZH9_PEROL</name>
<accession>A0A7J6LZH9</accession>
<dbReference type="EMBL" id="JABANN010000262">
    <property type="protein sequence ID" value="KAF4664360.1"/>
    <property type="molecule type" value="Genomic_DNA"/>
</dbReference>
<gene>
    <name evidence="2" type="ORF">FOL46_004289</name>
</gene>
<protein>
    <submittedName>
        <fullName evidence="2">Uncharacterized protein</fullName>
    </submittedName>
</protein>
<organism evidence="2 3">
    <name type="scientific">Perkinsus olseni</name>
    <name type="common">Perkinsus atlanticus</name>
    <dbReference type="NCBI Taxonomy" id="32597"/>
    <lineage>
        <taxon>Eukaryota</taxon>
        <taxon>Sar</taxon>
        <taxon>Alveolata</taxon>
        <taxon>Perkinsozoa</taxon>
        <taxon>Perkinsea</taxon>
        <taxon>Perkinsida</taxon>
        <taxon>Perkinsidae</taxon>
        <taxon>Perkinsus</taxon>
    </lineage>
</organism>
<evidence type="ECO:0000313" key="3">
    <source>
        <dbReference type="Proteomes" id="UP000572268"/>
    </source>
</evidence>
<sequence length="145" mass="16225">MFTLSLSAVPFLFIVSAYAQGSGEGCLTGRYYFDKEEMASGAEPDNKKVPVKALSFSATPEGDCSVSFFLRDSPAAFPSIFSATYTREGSTRLKIDSHERVPDSYLRLYFTLASPQTLSELTYSPQDQSVTMYWDLRTTHYSFDD</sequence>
<dbReference type="AlphaFoldDB" id="A0A7J6LZH9"/>
<evidence type="ECO:0000313" key="2">
    <source>
        <dbReference type="EMBL" id="KAF4664360.1"/>
    </source>
</evidence>
<proteinExistence type="predicted"/>
<evidence type="ECO:0000256" key="1">
    <source>
        <dbReference type="SAM" id="SignalP"/>
    </source>
</evidence>
<feature type="signal peptide" evidence="1">
    <location>
        <begin position="1"/>
        <end position="19"/>
    </location>
</feature>
<feature type="chain" id="PRO_5029781776" evidence="1">
    <location>
        <begin position="20"/>
        <end position="145"/>
    </location>
</feature>
<comment type="caution">
    <text evidence="2">The sequence shown here is derived from an EMBL/GenBank/DDBJ whole genome shotgun (WGS) entry which is preliminary data.</text>
</comment>
<keyword evidence="1" id="KW-0732">Signal</keyword>
<reference evidence="2 3" key="1">
    <citation type="submission" date="2020-04" db="EMBL/GenBank/DDBJ databases">
        <title>Perkinsus olseni comparative genomics.</title>
        <authorList>
            <person name="Bogema D.R."/>
        </authorList>
    </citation>
    <scope>NUCLEOTIDE SEQUENCE [LARGE SCALE GENOMIC DNA]</scope>
    <source>
        <strain evidence="2">ATCC PRA-31</strain>
    </source>
</reference>